<reference evidence="2" key="1">
    <citation type="journal article" date="2020" name="Stud. Mycol.">
        <title>101 Dothideomycetes genomes: a test case for predicting lifestyles and emergence of pathogens.</title>
        <authorList>
            <person name="Haridas S."/>
            <person name="Albert R."/>
            <person name="Binder M."/>
            <person name="Bloem J."/>
            <person name="Labutti K."/>
            <person name="Salamov A."/>
            <person name="Andreopoulos B."/>
            <person name="Baker S."/>
            <person name="Barry K."/>
            <person name="Bills G."/>
            <person name="Bluhm B."/>
            <person name="Cannon C."/>
            <person name="Castanera R."/>
            <person name="Culley D."/>
            <person name="Daum C."/>
            <person name="Ezra D."/>
            <person name="Gonzalez J."/>
            <person name="Henrissat B."/>
            <person name="Kuo A."/>
            <person name="Liang C."/>
            <person name="Lipzen A."/>
            <person name="Lutzoni F."/>
            <person name="Magnuson J."/>
            <person name="Mondo S."/>
            <person name="Nolan M."/>
            <person name="Ohm R."/>
            <person name="Pangilinan J."/>
            <person name="Park H.-J."/>
            <person name="Ramirez L."/>
            <person name="Alfaro M."/>
            <person name="Sun H."/>
            <person name="Tritt A."/>
            <person name="Yoshinaga Y."/>
            <person name="Zwiers L.-H."/>
            <person name="Turgeon B."/>
            <person name="Goodwin S."/>
            <person name="Spatafora J."/>
            <person name="Crous P."/>
            <person name="Grigoriev I."/>
        </authorList>
    </citation>
    <scope>NUCLEOTIDE SEQUENCE</scope>
    <source>
        <strain evidence="2">CBS 109.77</strain>
    </source>
</reference>
<dbReference type="PRINTS" id="PR00081">
    <property type="entry name" value="GDHRDH"/>
</dbReference>
<dbReference type="Pfam" id="PF00106">
    <property type="entry name" value="adh_short"/>
    <property type="match status" value="1"/>
</dbReference>
<dbReference type="PANTHER" id="PTHR43157">
    <property type="entry name" value="PHOSPHATIDYLINOSITOL-GLYCAN BIOSYNTHESIS CLASS F PROTEIN-RELATED"/>
    <property type="match status" value="1"/>
</dbReference>
<dbReference type="InterPro" id="IPR036291">
    <property type="entry name" value="NAD(P)-bd_dom_sf"/>
</dbReference>
<dbReference type="Proteomes" id="UP000799757">
    <property type="component" value="Unassembled WGS sequence"/>
</dbReference>
<dbReference type="InterPro" id="IPR002347">
    <property type="entry name" value="SDR_fam"/>
</dbReference>
<protein>
    <submittedName>
        <fullName evidence="2">Short-chain dehydrogenase/reductase SDR</fullName>
    </submittedName>
</protein>
<dbReference type="EMBL" id="MU001833">
    <property type="protein sequence ID" value="KAF2796331.1"/>
    <property type="molecule type" value="Genomic_DNA"/>
</dbReference>
<dbReference type="SUPFAM" id="SSF51735">
    <property type="entry name" value="NAD(P)-binding Rossmann-fold domains"/>
    <property type="match status" value="1"/>
</dbReference>
<name>A0A6A6XIU0_9PLEO</name>
<keyword evidence="3" id="KW-1185">Reference proteome</keyword>
<sequence>MGGFLGFAWNQWTFKPKPLAKDRSLEGTTVLITGGNVGLGLEAAKEIVSHRPNTLILAVRDVEKGQVAKDAIAKESTPPDVNLEVWELDYDSYDSITAFGSRVQALPRLDYVLLNAGLKQMQYTTAKLGHETNLQINHLGTSLVSLQVLPALIKTAKATSKPSRLTIVSSEGHFWIPFKERTAPNILARMDEKDAFGRQMSRYYTTKLLNVLWARELASKVEKRDVVVNAVNPGFCYSGLHRHEKTGIIKLFLWAFGWTTQQGGYCLVDALVQHGDSHGAYLSEQKVVPPSKFVLSEEGKIAQKKIWKETFEIFRKEAPKANISELESNV</sequence>
<proteinExistence type="predicted"/>
<accession>A0A6A6XIU0</accession>
<evidence type="ECO:0000313" key="2">
    <source>
        <dbReference type="EMBL" id="KAF2796331.1"/>
    </source>
</evidence>
<evidence type="ECO:0000256" key="1">
    <source>
        <dbReference type="ARBA" id="ARBA00023002"/>
    </source>
</evidence>
<dbReference type="GO" id="GO:0016491">
    <property type="term" value="F:oxidoreductase activity"/>
    <property type="evidence" value="ECO:0007669"/>
    <property type="project" value="UniProtKB-KW"/>
</dbReference>
<dbReference type="AlphaFoldDB" id="A0A6A6XIU0"/>
<dbReference type="OrthoDB" id="542013at2759"/>
<dbReference type="Gene3D" id="3.40.50.720">
    <property type="entry name" value="NAD(P)-binding Rossmann-like Domain"/>
    <property type="match status" value="1"/>
</dbReference>
<organism evidence="2 3">
    <name type="scientific">Melanomma pulvis-pyrius CBS 109.77</name>
    <dbReference type="NCBI Taxonomy" id="1314802"/>
    <lineage>
        <taxon>Eukaryota</taxon>
        <taxon>Fungi</taxon>
        <taxon>Dikarya</taxon>
        <taxon>Ascomycota</taxon>
        <taxon>Pezizomycotina</taxon>
        <taxon>Dothideomycetes</taxon>
        <taxon>Pleosporomycetidae</taxon>
        <taxon>Pleosporales</taxon>
        <taxon>Melanommataceae</taxon>
        <taxon>Melanomma</taxon>
    </lineage>
</organism>
<keyword evidence="1" id="KW-0560">Oxidoreductase</keyword>
<evidence type="ECO:0000313" key="3">
    <source>
        <dbReference type="Proteomes" id="UP000799757"/>
    </source>
</evidence>
<gene>
    <name evidence="2" type="ORF">K505DRAFT_300383</name>
</gene>
<dbReference type="PANTHER" id="PTHR43157:SF31">
    <property type="entry name" value="PHOSPHATIDYLINOSITOL-GLYCAN BIOSYNTHESIS CLASS F PROTEIN"/>
    <property type="match status" value="1"/>
</dbReference>